<reference evidence="2 3" key="1">
    <citation type="submission" date="2019-05" db="EMBL/GenBank/DDBJ databases">
        <authorList>
            <person name="Zhou X."/>
        </authorList>
    </citation>
    <scope>NUCLEOTIDE SEQUENCE [LARGE SCALE GENOMIC DNA]</scope>
    <source>
        <strain evidence="2 3">DSM 432</strain>
    </source>
</reference>
<evidence type="ECO:0000313" key="2">
    <source>
        <dbReference type="EMBL" id="TLX41875.1"/>
    </source>
</evidence>
<dbReference type="InterPro" id="IPR012341">
    <property type="entry name" value="6hp_glycosidase-like_sf"/>
</dbReference>
<dbReference type="PIRSF" id="PIRSF006402">
    <property type="entry name" value="UCP006402_thioredoxin"/>
    <property type="match status" value="1"/>
</dbReference>
<dbReference type="InterPro" id="IPR004879">
    <property type="entry name" value="Ssp411-like_TRX"/>
</dbReference>
<comment type="caution">
    <text evidence="2">The sequence shown here is derived from an EMBL/GenBank/DDBJ whole genome shotgun (WGS) entry which is preliminary data.</text>
</comment>
<protein>
    <submittedName>
        <fullName evidence="2">Thioredoxin domain-containing protein</fullName>
    </submittedName>
</protein>
<sequence length="669" mass="71975">MSENRLSRETSPYLLQHKDNPVHWWPWGPEAFAEARATGKPILLSVGYAACHWCHVMAHESFENADVAGLMNALFVNIKVDREERPDVDQIYMSALQQLGQSGGWPLTMFLDPEGKPFWGGTYFPPAASYGRPGFTDVLQQVSTVFTQNKDKVEKNTATILARLKKAATPVAGAAIGREDLDDTAARLPAMFDPVHGGLKGAPKFPQSGLLEFLWRVGTRRKDDALKALVALTLNRMCEGGIYDHLGGGFARYSVDEIWFVPHFEKMLYDNALLLELLALAYSDTADALFLTRARETVGWLKREMLTPEGAFAASLDADSEGHEGRFYVWSEAEITAVLGAEDAAFFNRFYDVTRAGNWEVGNILNRTEAGVVSAEDEARLKPLREKLLLAREKRVRPGRDDKVLADWNGLMIAALARAGGFLGEAEWVALAQRAFDAVVGHMVAEGRLAHSWCGAKIVLPGLASDLAAMARAGIALHEATGAPKPLAHAVHFLEVLETHHRDPETGAYFLTADDGDSLILRPLATHDEAVPNSNAVAADALIRLAALTGNDALRARADRVLAGMSGATAKNVLAHGATLNAIDTRLGLAEIVAVGPNLEALAEAALKVPFPLRVVARASDGVGPGSVMAARIASAPAEGAAFVCVGERCSLPVSDPAQIVAAVGEMMS</sequence>
<dbReference type="GeneID" id="95775225"/>
<dbReference type="CDD" id="cd02955">
    <property type="entry name" value="SSP411"/>
    <property type="match status" value="1"/>
</dbReference>
<name>A0A6C1KC86_XANAU</name>
<evidence type="ECO:0000259" key="1">
    <source>
        <dbReference type="Pfam" id="PF03190"/>
    </source>
</evidence>
<dbReference type="EMBL" id="VAUP01000035">
    <property type="protein sequence ID" value="TLX41875.1"/>
    <property type="molecule type" value="Genomic_DNA"/>
</dbReference>
<dbReference type="InterPro" id="IPR024705">
    <property type="entry name" value="Ssp411"/>
</dbReference>
<dbReference type="Gene3D" id="1.50.10.10">
    <property type="match status" value="1"/>
</dbReference>
<dbReference type="Pfam" id="PF03190">
    <property type="entry name" value="Thioredox_DsbH"/>
    <property type="match status" value="1"/>
</dbReference>
<organism evidence="2 3">
    <name type="scientific">Xanthobacter autotrophicus</name>
    <dbReference type="NCBI Taxonomy" id="280"/>
    <lineage>
        <taxon>Bacteria</taxon>
        <taxon>Pseudomonadati</taxon>
        <taxon>Pseudomonadota</taxon>
        <taxon>Alphaproteobacteria</taxon>
        <taxon>Hyphomicrobiales</taxon>
        <taxon>Xanthobacteraceae</taxon>
        <taxon>Xanthobacter</taxon>
    </lineage>
</organism>
<dbReference type="OrthoDB" id="9762614at2"/>
<dbReference type="Proteomes" id="UP000305131">
    <property type="component" value="Unassembled WGS sequence"/>
</dbReference>
<accession>A0A6C1KC86</accession>
<dbReference type="PANTHER" id="PTHR42899:SF1">
    <property type="entry name" value="SPERMATOGENESIS-ASSOCIATED PROTEIN 20"/>
    <property type="match status" value="1"/>
</dbReference>
<gene>
    <name evidence="2" type="ORF">FBQ73_17370</name>
</gene>
<evidence type="ECO:0000313" key="3">
    <source>
        <dbReference type="Proteomes" id="UP000305131"/>
    </source>
</evidence>
<dbReference type="GO" id="GO:0005975">
    <property type="term" value="P:carbohydrate metabolic process"/>
    <property type="evidence" value="ECO:0007669"/>
    <property type="project" value="InterPro"/>
</dbReference>
<dbReference type="SUPFAM" id="SSF52833">
    <property type="entry name" value="Thioredoxin-like"/>
    <property type="match status" value="1"/>
</dbReference>
<dbReference type="RefSeq" id="WP_138400739.1">
    <property type="nucleotide sequence ID" value="NZ_JBAFVI010000005.1"/>
</dbReference>
<dbReference type="SUPFAM" id="SSF48208">
    <property type="entry name" value="Six-hairpin glycosidases"/>
    <property type="match status" value="1"/>
</dbReference>
<dbReference type="Gene3D" id="3.40.30.10">
    <property type="entry name" value="Glutaredoxin"/>
    <property type="match status" value="1"/>
</dbReference>
<dbReference type="AlphaFoldDB" id="A0A6C1KC86"/>
<dbReference type="InterPro" id="IPR036249">
    <property type="entry name" value="Thioredoxin-like_sf"/>
</dbReference>
<dbReference type="InterPro" id="IPR008928">
    <property type="entry name" value="6-hairpin_glycosidase_sf"/>
</dbReference>
<feature type="domain" description="Spermatogenesis-associated protein 20-like TRX" evidence="1">
    <location>
        <begin position="3"/>
        <end position="164"/>
    </location>
</feature>
<proteinExistence type="predicted"/>
<dbReference type="PANTHER" id="PTHR42899">
    <property type="entry name" value="SPERMATOGENESIS-ASSOCIATED PROTEIN 20"/>
    <property type="match status" value="1"/>
</dbReference>